<dbReference type="GO" id="GO:0008270">
    <property type="term" value="F:zinc ion binding"/>
    <property type="evidence" value="ECO:0007669"/>
    <property type="project" value="UniProtKB-KW"/>
</dbReference>
<keyword evidence="1" id="KW-0862">Zinc</keyword>
<evidence type="ECO:0000256" key="1">
    <source>
        <dbReference type="PROSITE-ProRule" id="PRU00047"/>
    </source>
</evidence>
<protein>
    <recommendedName>
        <fullName evidence="3">CCHC-type domain-containing protein</fullName>
    </recommendedName>
</protein>
<dbReference type="InterPro" id="IPR036875">
    <property type="entry name" value="Znf_CCHC_sf"/>
</dbReference>
<dbReference type="GO" id="GO:0003676">
    <property type="term" value="F:nucleic acid binding"/>
    <property type="evidence" value="ECO:0007669"/>
    <property type="project" value="InterPro"/>
</dbReference>
<feature type="region of interest" description="Disordered" evidence="2">
    <location>
        <begin position="474"/>
        <end position="497"/>
    </location>
</feature>
<feature type="domain" description="CCHC-type" evidence="3">
    <location>
        <begin position="416"/>
        <end position="430"/>
    </location>
</feature>
<organism evidence="4 5">
    <name type="scientific">Engystomops pustulosus</name>
    <name type="common">Tungara frog</name>
    <name type="synonym">Physalaemus pustulosus</name>
    <dbReference type="NCBI Taxonomy" id="76066"/>
    <lineage>
        <taxon>Eukaryota</taxon>
        <taxon>Metazoa</taxon>
        <taxon>Chordata</taxon>
        <taxon>Craniata</taxon>
        <taxon>Vertebrata</taxon>
        <taxon>Euteleostomi</taxon>
        <taxon>Amphibia</taxon>
        <taxon>Batrachia</taxon>
        <taxon>Anura</taxon>
        <taxon>Neobatrachia</taxon>
        <taxon>Hyloidea</taxon>
        <taxon>Leptodactylidae</taxon>
        <taxon>Leiuperinae</taxon>
        <taxon>Engystomops</taxon>
    </lineage>
</organism>
<comment type="caution">
    <text evidence="4">The sequence shown here is derived from an EMBL/GenBank/DDBJ whole genome shotgun (WGS) entry which is preliminary data.</text>
</comment>
<evidence type="ECO:0000256" key="2">
    <source>
        <dbReference type="SAM" id="MobiDB-lite"/>
    </source>
</evidence>
<accession>A0AAV6YY46</accession>
<feature type="compositionally biased region" description="Low complexity" evidence="2">
    <location>
        <begin position="154"/>
        <end position="164"/>
    </location>
</feature>
<evidence type="ECO:0000313" key="5">
    <source>
        <dbReference type="Proteomes" id="UP000824782"/>
    </source>
</evidence>
<dbReference type="Proteomes" id="UP000824782">
    <property type="component" value="Unassembled WGS sequence"/>
</dbReference>
<feature type="compositionally biased region" description="Basic and acidic residues" evidence="2">
    <location>
        <begin position="482"/>
        <end position="497"/>
    </location>
</feature>
<sequence>MDFINTFSDKSNIDFKFVSSHSNAQLWNSLYSQCETENSKIDKKIFCVNKLKKKLRNVLYLVKVFNKMVIEDRQTISQTQSVCVNSKSIVNDCTKEDIEENDTETSFCSHCEMLAEQIEILEDQIDIRTQLISKLRNENKKISVITKKGDKSSESFLPSPQSSQADEELEEEEIKRRRLHERAAKLNLKIHDQLMKILKDVPIYDNKMDSFHNADIFESHTDKFNLTNEQKNKLFRVWLPSHMARRLEVTPRFCDDNVVIHSTESDRLRQLILFTTGESSPSVDLLDSLRPTLQDDPFAFLMKFEKAYRMVMGVKEDEEPESMIKAFVRKFKYLDPVSVQFASEKDTLEEAAIFIDQIRRSIKQNNAKIKVSVVQEKVDKKWVKSNQDSRFKSQTTPAPKKYEFTKQNGIRRNVNCYFCGKKGHLRWNCRLFLEQQGGGKENGIMASAPPILDHIQSRSPYAPLIKEIHELSMNNNMSHRRTKDDVREDRETLMPSQ</sequence>
<dbReference type="AlphaFoldDB" id="A0AAV6YY46"/>
<gene>
    <name evidence="4" type="ORF">GDO81_022200</name>
</gene>
<dbReference type="EMBL" id="WNYA01019194">
    <property type="protein sequence ID" value="KAG8538693.1"/>
    <property type="molecule type" value="Genomic_DNA"/>
</dbReference>
<evidence type="ECO:0000313" key="4">
    <source>
        <dbReference type="EMBL" id="KAG8538693.1"/>
    </source>
</evidence>
<feature type="region of interest" description="Disordered" evidence="2">
    <location>
        <begin position="151"/>
        <end position="172"/>
    </location>
</feature>
<proteinExistence type="predicted"/>
<keyword evidence="5" id="KW-1185">Reference proteome</keyword>
<name>A0AAV6YY46_ENGPU</name>
<dbReference type="SUPFAM" id="SSF57756">
    <property type="entry name" value="Retrovirus zinc finger-like domains"/>
    <property type="match status" value="1"/>
</dbReference>
<dbReference type="PROSITE" id="PS50158">
    <property type="entry name" value="ZF_CCHC"/>
    <property type="match status" value="1"/>
</dbReference>
<reference evidence="4" key="1">
    <citation type="thesis" date="2020" institute="ProQuest LLC" country="789 East Eisenhower Parkway, Ann Arbor, MI, USA">
        <title>Comparative Genomics and Chromosome Evolution.</title>
        <authorList>
            <person name="Mudd A.B."/>
        </authorList>
    </citation>
    <scope>NUCLEOTIDE SEQUENCE</scope>
    <source>
        <strain evidence="4">237g6f4</strain>
        <tissue evidence="4">Blood</tissue>
    </source>
</reference>
<keyword evidence="1" id="KW-0479">Metal-binding</keyword>
<keyword evidence="1" id="KW-0863">Zinc-finger</keyword>
<evidence type="ECO:0000259" key="3">
    <source>
        <dbReference type="PROSITE" id="PS50158"/>
    </source>
</evidence>
<dbReference type="InterPro" id="IPR001878">
    <property type="entry name" value="Znf_CCHC"/>
</dbReference>